<feature type="compositionally biased region" description="Basic and acidic residues" evidence="4">
    <location>
        <begin position="515"/>
        <end position="534"/>
    </location>
</feature>
<comment type="similarity">
    <text evidence="1 3">Belongs to the cytochrome P450 family.</text>
</comment>
<evidence type="ECO:0000256" key="4">
    <source>
        <dbReference type="SAM" id="MobiDB-lite"/>
    </source>
</evidence>
<keyword evidence="3" id="KW-0503">Monooxygenase</keyword>
<keyword evidence="3" id="KW-0560">Oxidoreductase</keyword>
<dbReference type="InterPro" id="IPR017972">
    <property type="entry name" value="Cyt_P450_CS"/>
</dbReference>
<protein>
    <recommendedName>
        <fullName evidence="6">Cytochrome P450</fullName>
    </recommendedName>
</protein>
<dbReference type="PANTHER" id="PTHR24291:SF171">
    <property type="entry name" value="PROTEIN LUTEIN DEFICIENT 5, CHLOROPLASTIC"/>
    <property type="match status" value="1"/>
</dbReference>
<evidence type="ECO:0000256" key="3">
    <source>
        <dbReference type="RuleBase" id="RU000461"/>
    </source>
</evidence>
<dbReference type="PRINTS" id="PR00385">
    <property type="entry name" value="P450"/>
</dbReference>
<evidence type="ECO:0008006" key="6">
    <source>
        <dbReference type="Google" id="ProtNLM"/>
    </source>
</evidence>
<dbReference type="CDD" id="cd11046">
    <property type="entry name" value="CYP97"/>
    <property type="match status" value="1"/>
</dbReference>
<dbReference type="SUPFAM" id="SSF48264">
    <property type="entry name" value="Cytochrome P450"/>
    <property type="match status" value="1"/>
</dbReference>
<dbReference type="InterPro" id="IPR001128">
    <property type="entry name" value="Cyt_P450"/>
</dbReference>
<keyword evidence="2 3" id="KW-0479">Metal-binding</keyword>
<dbReference type="GO" id="GO:0005506">
    <property type="term" value="F:iron ion binding"/>
    <property type="evidence" value="ECO:0007669"/>
    <property type="project" value="InterPro"/>
</dbReference>
<dbReference type="EMBL" id="HBDX01001227">
    <property type="protein sequence ID" value="CAD8220354.1"/>
    <property type="molecule type" value="Transcribed_RNA"/>
</dbReference>
<organism evidence="5">
    <name type="scientific">Ostreococcus sp. 'lucimarinus'</name>
    <dbReference type="NCBI Taxonomy" id="242159"/>
    <lineage>
        <taxon>Eukaryota</taxon>
        <taxon>Viridiplantae</taxon>
        <taxon>Chlorophyta</taxon>
        <taxon>Mamiellophyceae</taxon>
        <taxon>Mamiellales</taxon>
        <taxon>Bathycoccaceae</taxon>
        <taxon>Ostreococcus</taxon>
    </lineage>
</organism>
<dbReference type="Gene3D" id="1.10.630.10">
    <property type="entry name" value="Cytochrome P450"/>
    <property type="match status" value="1"/>
</dbReference>
<reference evidence="5" key="1">
    <citation type="submission" date="2021-01" db="EMBL/GenBank/DDBJ databases">
        <authorList>
            <person name="Corre E."/>
            <person name="Pelletier E."/>
            <person name="Niang G."/>
            <person name="Scheremetjew M."/>
            <person name="Finn R."/>
            <person name="Kale V."/>
            <person name="Holt S."/>
            <person name="Cochrane G."/>
            <person name="Meng A."/>
            <person name="Brown T."/>
            <person name="Cohen L."/>
        </authorList>
    </citation>
    <scope>NUCLEOTIDE SEQUENCE</scope>
    <source>
        <strain evidence="5">Clade-A-BCC118000</strain>
    </source>
</reference>
<accession>A0A7R9SZW9</accession>
<proteinExistence type="inferred from homology"/>
<dbReference type="GO" id="GO:0016705">
    <property type="term" value="F:oxidoreductase activity, acting on paired donors, with incorporation or reduction of molecular oxygen"/>
    <property type="evidence" value="ECO:0007669"/>
    <property type="project" value="InterPro"/>
</dbReference>
<dbReference type="Pfam" id="PF00067">
    <property type="entry name" value="p450"/>
    <property type="match status" value="1"/>
</dbReference>
<comment type="cofactor">
    <cofactor evidence="2">
        <name>heme</name>
        <dbReference type="ChEBI" id="CHEBI:30413"/>
    </cofactor>
</comment>
<gene>
    <name evidence="5" type="ORF">OLUC0939_LOCUS1073</name>
</gene>
<dbReference type="GO" id="GO:0016123">
    <property type="term" value="P:xanthophyll biosynthetic process"/>
    <property type="evidence" value="ECO:0007669"/>
    <property type="project" value="TreeGrafter"/>
</dbReference>
<dbReference type="GO" id="GO:0010291">
    <property type="term" value="F:beta-carotene 3-hydroxylase activity"/>
    <property type="evidence" value="ECO:0007669"/>
    <property type="project" value="TreeGrafter"/>
</dbReference>
<keyword evidence="2 3" id="KW-0408">Iron</keyword>
<keyword evidence="2 3" id="KW-0349">Heme</keyword>
<dbReference type="GO" id="GO:0020037">
    <property type="term" value="F:heme binding"/>
    <property type="evidence" value="ECO:0007669"/>
    <property type="project" value="InterPro"/>
</dbReference>
<feature type="region of interest" description="Disordered" evidence="4">
    <location>
        <begin position="511"/>
        <end position="534"/>
    </location>
</feature>
<evidence type="ECO:0000313" key="5">
    <source>
        <dbReference type="EMBL" id="CAD8220354.1"/>
    </source>
</evidence>
<dbReference type="GO" id="GO:0009507">
    <property type="term" value="C:chloroplast"/>
    <property type="evidence" value="ECO:0007669"/>
    <property type="project" value="TreeGrafter"/>
</dbReference>
<dbReference type="PROSITE" id="PS00086">
    <property type="entry name" value="CYTOCHROME_P450"/>
    <property type="match status" value="1"/>
</dbReference>
<dbReference type="InterPro" id="IPR050196">
    <property type="entry name" value="Cytochrome_P450_Monoox"/>
</dbReference>
<evidence type="ECO:0000256" key="2">
    <source>
        <dbReference type="PIRSR" id="PIRSR602401-1"/>
    </source>
</evidence>
<dbReference type="PANTHER" id="PTHR24291">
    <property type="entry name" value="CYTOCHROME P450 FAMILY 4"/>
    <property type="match status" value="1"/>
</dbReference>
<feature type="binding site" description="axial binding residue" evidence="2">
    <location>
        <position position="407"/>
    </location>
    <ligand>
        <name>heme</name>
        <dbReference type="ChEBI" id="CHEBI:30413"/>
    </ligand>
    <ligandPart>
        <name>Fe</name>
        <dbReference type="ChEBI" id="CHEBI:18248"/>
    </ligandPart>
</feature>
<sequence>MSKMPVASGDIREIAGQPVFVPLYKLFLAYGEMFVLAIGPKKFVVVSDNAVAKEMLLTQAKSFSKGLLSEILDFVMGQGLIPANGEVWKIRRKVIVPSLHKKYVTSMVDMFGDCGLKGMSQLARAEKANESVEMENFYSRFALDIIGKAVFNYDFDSLSTDDPVIKAVYTVLREAEYRSVTFIPYWKVPPLRWLVPRQRQCQEALQVVNDTLDDLINRCKAVVEEEDEEFVEEYMNTDDPSILHFLIASGDDVTSKQLRDDLMTLLIAGHETTAAVLTWTTFLLAKHPEVKAKVFEEVDRVVGDRNPTVADMRALVYTTRVINESMRLYPQPPVLIRRALEPVTLGGYNIDAGTDFFISVWNLHRNPRIWDEPDAFKPERFPIDAPMPNEYTEEYAYLPFGGGQRKCVGDQFAIFESIVSLAMLMRRFDFELDESKHPDGECGMTTGATIHTTNGLHVKLKRRDGRGGREMDGTYVTGMALSNLEDVDVVRGSIDAPTASADEFDAAVDDVDGDTSEKLERAKEIVEEETAKAR</sequence>
<dbReference type="AlphaFoldDB" id="A0A7R9SZW9"/>
<dbReference type="InterPro" id="IPR002401">
    <property type="entry name" value="Cyt_P450_E_grp-I"/>
</dbReference>
<dbReference type="InterPro" id="IPR036396">
    <property type="entry name" value="Cyt_P450_sf"/>
</dbReference>
<dbReference type="PRINTS" id="PR00463">
    <property type="entry name" value="EP450I"/>
</dbReference>
<evidence type="ECO:0000256" key="1">
    <source>
        <dbReference type="ARBA" id="ARBA00010617"/>
    </source>
</evidence>
<name>A0A7R9SZW9_9CHLO</name>